<dbReference type="AlphaFoldDB" id="A0A2N8KLI8"/>
<dbReference type="Proteomes" id="UP000235994">
    <property type="component" value="Unassembled WGS sequence"/>
</dbReference>
<name>A0A2N8KLI8_9BURK</name>
<protein>
    <submittedName>
        <fullName evidence="3">DUF4178 domain-containing protein</fullName>
    </submittedName>
</protein>
<comment type="caution">
    <text evidence="3">The sequence shown here is derived from an EMBL/GenBank/DDBJ whole genome shotgun (WGS) entry which is preliminary data.</text>
</comment>
<dbReference type="RefSeq" id="WP_102772377.1">
    <property type="nucleotide sequence ID" value="NZ_POQS01000002.1"/>
</dbReference>
<keyword evidence="1" id="KW-0472">Membrane</keyword>
<keyword evidence="4" id="KW-1185">Reference proteome</keyword>
<evidence type="ECO:0000313" key="3">
    <source>
        <dbReference type="EMBL" id="PND34309.1"/>
    </source>
</evidence>
<reference evidence="3 4" key="1">
    <citation type="submission" date="2018-01" db="EMBL/GenBank/DDBJ databases">
        <title>The draft genome of an aniline degradation strain ANB-1.</title>
        <authorList>
            <person name="Zhang L."/>
            <person name="Jiang J."/>
        </authorList>
    </citation>
    <scope>NUCLEOTIDE SEQUENCE [LARGE SCALE GENOMIC DNA]</scope>
    <source>
        <strain evidence="3 4">ANB-1</strain>
    </source>
</reference>
<organism evidence="3 4">
    <name type="scientific">Achromobacter pulmonis</name>
    <dbReference type="NCBI Taxonomy" id="1389932"/>
    <lineage>
        <taxon>Bacteria</taxon>
        <taxon>Pseudomonadati</taxon>
        <taxon>Pseudomonadota</taxon>
        <taxon>Betaproteobacteria</taxon>
        <taxon>Burkholderiales</taxon>
        <taxon>Alcaligenaceae</taxon>
        <taxon>Achromobacter</taxon>
    </lineage>
</organism>
<proteinExistence type="predicted"/>
<dbReference type="Pfam" id="PF13785">
    <property type="entry name" value="DUF4178"/>
    <property type="match status" value="2"/>
</dbReference>
<dbReference type="InterPro" id="IPR025235">
    <property type="entry name" value="DUF4178"/>
</dbReference>
<dbReference type="EMBL" id="POQS01000002">
    <property type="protein sequence ID" value="PND34309.1"/>
    <property type="molecule type" value="Genomic_DNA"/>
</dbReference>
<feature type="transmembrane region" description="Helical" evidence="1">
    <location>
        <begin position="464"/>
        <end position="482"/>
    </location>
</feature>
<gene>
    <name evidence="3" type="ORF">C1I89_08730</name>
</gene>
<keyword evidence="1" id="KW-0812">Transmembrane</keyword>
<feature type="domain" description="DUF4178" evidence="2">
    <location>
        <begin position="278"/>
        <end position="411"/>
    </location>
</feature>
<accession>A0A2N8KLI8</accession>
<sequence>MQQVLCPQCGAPVKFTSTASVMAVCGACRSTLLKDADSVRRIGETAEVLEDYSPLCLGAAGKYEDKRFDVIGRIQLRYEEGYWNEWYLWFEDGSDGWLSDASGQYAVTRRRKVKDAHGMPPFEEIAPGVEIKLDGQRYTAADVRVSQAGGAQGELPFVPGDGWQARAADFRSLDTFLTLDYSDGPEPVLYIGKAFDLSAMQAASLRSPEQVEETAGRFRGQIKALDCPNCGAPISFVAALATQVICPSCAAAVDCSGPTAEVIEKARKVEAIQTTLALGARAEIDGAAYTIIGLMKCADPDPEEPSDWIEYLLFNPTKGFIWLVETDEGWERVQVCDSWPSHNDATSVRWRSKLYKKLYDYTSRVELALGAFNWRVKVGDSTAITDYQATSLKLTRELTDTELGWSASTPVGAAQVARWFGKPQLAGQKAAPRRAAQDGGYRKWAWIAMIGLGALNLDEIFSGHFLPIVIGMAFLWVPAVLADRFSGKDE</sequence>
<keyword evidence="1" id="KW-1133">Transmembrane helix</keyword>
<feature type="domain" description="DUF4178" evidence="2">
    <location>
        <begin position="57"/>
        <end position="193"/>
    </location>
</feature>
<evidence type="ECO:0000259" key="2">
    <source>
        <dbReference type="Pfam" id="PF13785"/>
    </source>
</evidence>
<evidence type="ECO:0000256" key="1">
    <source>
        <dbReference type="SAM" id="Phobius"/>
    </source>
</evidence>
<evidence type="ECO:0000313" key="4">
    <source>
        <dbReference type="Proteomes" id="UP000235994"/>
    </source>
</evidence>